<dbReference type="EMBL" id="BQNB010011293">
    <property type="protein sequence ID" value="GJS88706.1"/>
    <property type="molecule type" value="Genomic_DNA"/>
</dbReference>
<gene>
    <name evidence="1" type="ORF">Tco_0771342</name>
</gene>
<protein>
    <submittedName>
        <fullName evidence="1">Uncharacterized protein</fullName>
    </submittedName>
</protein>
<reference evidence="1" key="2">
    <citation type="submission" date="2022-01" db="EMBL/GenBank/DDBJ databases">
        <authorList>
            <person name="Yamashiro T."/>
            <person name="Shiraishi A."/>
            <person name="Satake H."/>
            <person name="Nakayama K."/>
        </authorList>
    </citation>
    <scope>NUCLEOTIDE SEQUENCE</scope>
</reference>
<organism evidence="1 2">
    <name type="scientific">Tanacetum coccineum</name>
    <dbReference type="NCBI Taxonomy" id="301880"/>
    <lineage>
        <taxon>Eukaryota</taxon>
        <taxon>Viridiplantae</taxon>
        <taxon>Streptophyta</taxon>
        <taxon>Embryophyta</taxon>
        <taxon>Tracheophyta</taxon>
        <taxon>Spermatophyta</taxon>
        <taxon>Magnoliopsida</taxon>
        <taxon>eudicotyledons</taxon>
        <taxon>Gunneridae</taxon>
        <taxon>Pentapetalae</taxon>
        <taxon>asterids</taxon>
        <taxon>campanulids</taxon>
        <taxon>Asterales</taxon>
        <taxon>Asteraceae</taxon>
        <taxon>Asteroideae</taxon>
        <taxon>Anthemideae</taxon>
        <taxon>Anthemidinae</taxon>
        <taxon>Tanacetum</taxon>
    </lineage>
</organism>
<sequence length="117" mass="12925">MLNQSSSYCTAPQELSLRKGGGCHMIVFTAETCVDLLAAIDLQGLMQLLTINVQWSVLISTELTKTFLNDKDLFSLEVVLQIFFIPTLVSIMNLNPRSSEFLAIDLRVGICSDLNAL</sequence>
<keyword evidence="2" id="KW-1185">Reference proteome</keyword>
<dbReference type="Proteomes" id="UP001151760">
    <property type="component" value="Unassembled WGS sequence"/>
</dbReference>
<comment type="caution">
    <text evidence="1">The sequence shown here is derived from an EMBL/GenBank/DDBJ whole genome shotgun (WGS) entry which is preliminary data.</text>
</comment>
<reference evidence="1" key="1">
    <citation type="journal article" date="2022" name="Int. J. Mol. Sci.">
        <title>Draft Genome of Tanacetum Coccineum: Genomic Comparison of Closely Related Tanacetum-Family Plants.</title>
        <authorList>
            <person name="Yamashiro T."/>
            <person name="Shiraishi A."/>
            <person name="Nakayama K."/>
            <person name="Satake H."/>
        </authorList>
    </citation>
    <scope>NUCLEOTIDE SEQUENCE</scope>
</reference>
<proteinExistence type="predicted"/>
<accession>A0ABQ4ZGP5</accession>
<evidence type="ECO:0000313" key="2">
    <source>
        <dbReference type="Proteomes" id="UP001151760"/>
    </source>
</evidence>
<name>A0ABQ4ZGP5_9ASTR</name>
<evidence type="ECO:0000313" key="1">
    <source>
        <dbReference type="EMBL" id="GJS88706.1"/>
    </source>
</evidence>